<feature type="transmembrane region" description="Helical" evidence="1">
    <location>
        <begin position="241"/>
        <end position="261"/>
    </location>
</feature>
<evidence type="ECO:0000256" key="1">
    <source>
        <dbReference type="SAM" id="Phobius"/>
    </source>
</evidence>
<dbReference type="InterPro" id="IPR050469">
    <property type="entry name" value="Diguanylate_Cyclase"/>
</dbReference>
<dbReference type="PANTHER" id="PTHR45138:SF9">
    <property type="entry name" value="DIGUANYLATE CYCLASE DGCM-RELATED"/>
    <property type="match status" value="1"/>
</dbReference>
<dbReference type="GO" id="GO:0043709">
    <property type="term" value="P:cell adhesion involved in single-species biofilm formation"/>
    <property type="evidence" value="ECO:0007669"/>
    <property type="project" value="TreeGrafter"/>
</dbReference>
<feature type="transmembrane region" description="Helical" evidence="1">
    <location>
        <begin position="182"/>
        <end position="204"/>
    </location>
</feature>
<dbReference type="GO" id="GO:0052621">
    <property type="term" value="F:diguanylate cyclase activity"/>
    <property type="evidence" value="ECO:0007669"/>
    <property type="project" value="TreeGrafter"/>
</dbReference>
<dbReference type="Proteomes" id="UP000295832">
    <property type="component" value="Unassembled WGS sequence"/>
</dbReference>
<feature type="transmembrane region" description="Helical" evidence="1">
    <location>
        <begin position="12"/>
        <end position="35"/>
    </location>
</feature>
<evidence type="ECO:0000259" key="2">
    <source>
        <dbReference type="PROSITE" id="PS50887"/>
    </source>
</evidence>
<dbReference type="SMART" id="SM00267">
    <property type="entry name" value="GGDEF"/>
    <property type="match status" value="1"/>
</dbReference>
<dbReference type="Pfam" id="PF00990">
    <property type="entry name" value="GGDEF"/>
    <property type="match status" value="1"/>
</dbReference>
<dbReference type="CDD" id="cd01949">
    <property type="entry name" value="GGDEF"/>
    <property type="match status" value="1"/>
</dbReference>
<sequence>MVNNLLKKSFNIYLIISLILVLMIIGNNIYTHYLIKNNEDSMLILSAFKSINGSEGLKHRYLKKEDSKYYTFTTTIAGDEFDKLNGQDYKFIAYRLTGNWYKVYLNNILIGSLGDIDTGHSNIWNSLSVFSIDKKLVEEDNKLRIEISGDYEIGLLNFPIIITNSYLGNKILTWFNFFTDNFNIFVIGILVSGIIRLLIIYIFDKSLGKEYLYYCLAGISMLVAILNQLTIIYLPMSFINFKRFIIIGNSLAVFFISLAIYERFKRKYNLFLAYILLLILFFSLIISSDMIELKKYFYIINILSLVNAFAWLCTMVEYVKDSYEVKALFIGTIFGSYDIINNLVLDNTFYGMRIEVFRFIIFAMTIILLIVFHYVELHKRIEDEKNKCKLMYERAIKDQMTGIYNHQYIINKLEETKKFFSLIMIDLDNFKEINDNYGHQMGDFVIKYAAEEMKKNIRADDLLGRYGGDEFIIVLFGCEREVAQHISARIKQDIESPHYSPEGIKLEVTASIGIYSSYGDDDWKDAINKADQALYSAKRGGKSKINTY</sequence>
<reference evidence="3 4" key="1">
    <citation type="submission" date="2019-03" db="EMBL/GenBank/DDBJ databases">
        <title>Subsurface microbial communities from deep shales in Ohio and West Virginia, USA.</title>
        <authorList>
            <person name="Wrighton K."/>
        </authorList>
    </citation>
    <scope>NUCLEOTIDE SEQUENCE [LARGE SCALE GENOMIC DNA]</scope>
    <source>
        <strain evidence="3 4">MSL 6dP</strain>
    </source>
</reference>
<keyword evidence="1" id="KW-1133">Transmembrane helix</keyword>
<accession>A0A4R8H5D7</accession>
<dbReference type="AlphaFoldDB" id="A0A4R8H5D7"/>
<feature type="transmembrane region" description="Helical" evidence="1">
    <location>
        <begin position="298"/>
        <end position="318"/>
    </location>
</feature>
<dbReference type="PROSITE" id="PS50887">
    <property type="entry name" value="GGDEF"/>
    <property type="match status" value="1"/>
</dbReference>
<organism evidence="3 4">
    <name type="scientific">Orenia marismortui</name>
    <dbReference type="NCBI Taxonomy" id="46469"/>
    <lineage>
        <taxon>Bacteria</taxon>
        <taxon>Bacillati</taxon>
        <taxon>Bacillota</taxon>
        <taxon>Clostridia</taxon>
        <taxon>Halanaerobiales</taxon>
        <taxon>Halobacteroidaceae</taxon>
        <taxon>Orenia</taxon>
    </lineage>
</organism>
<dbReference type="Gene3D" id="3.30.70.270">
    <property type="match status" value="1"/>
</dbReference>
<dbReference type="STRING" id="926561.GCA_000379025_01402"/>
<dbReference type="FunFam" id="3.30.70.270:FF:000001">
    <property type="entry name" value="Diguanylate cyclase domain protein"/>
    <property type="match status" value="1"/>
</dbReference>
<protein>
    <submittedName>
        <fullName evidence="3">Diguanylate cyclase (GGDEF)-like protein</fullName>
    </submittedName>
</protein>
<dbReference type="GO" id="GO:0005886">
    <property type="term" value="C:plasma membrane"/>
    <property type="evidence" value="ECO:0007669"/>
    <property type="project" value="TreeGrafter"/>
</dbReference>
<evidence type="ECO:0000313" key="3">
    <source>
        <dbReference type="EMBL" id="TDX52379.1"/>
    </source>
</evidence>
<feature type="transmembrane region" description="Helical" evidence="1">
    <location>
        <begin position="268"/>
        <end position="286"/>
    </location>
</feature>
<dbReference type="NCBIfam" id="TIGR00254">
    <property type="entry name" value="GGDEF"/>
    <property type="match status" value="1"/>
</dbReference>
<gene>
    <name evidence="3" type="ORF">C7959_10788</name>
</gene>
<feature type="transmembrane region" description="Helical" evidence="1">
    <location>
        <begin position="211"/>
        <end position="235"/>
    </location>
</feature>
<dbReference type="RefSeq" id="WP_134115878.1">
    <property type="nucleotide sequence ID" value="NZ_SOEG01000007.1"/>
</dbReference>
<dbReference type="InterPro" id="IPR000160">
    <property type="entry name" value="GGDEF_dom"/>
</dbReference>
<feature type="transmembrane region" description="Helical" evidence="1">
    <location>
        <begin position="356"/>
        <end position="375"/>
    </location>
</feature>
<comment type="caution">
    <text evidence="3">The sequence shown here is derived from an EMBL/GenBank/DDBJ whole genome shotgun (WGS) entry which is preliminary data.</text>
</comment>
<evidence type="ECO:0000313" key="4">
    <source>
        <dbReference type="Proteomes" id="UP000295832"/>
    </source>
</evidence>
<proteinExistence type="predicted"/>
<dbReference type="GO" id="GO:1902201">
    <property type="term" value="P:negative regulation of bacterial-type flagellum-dependent cell motility"/>
    <property type="evidence" value="ECO:0007669"/>
    <property type="project" value="TreeGrafter"/>
</dbReference>
<dbReference type="InterPro" id="IPR043128">
    <property type="entry name" value="Rev_trsase/Diguanyl_cyclase"/>
</dbReference>
<keyword evidence="1" id="KW-0472">Membrane</keyword>
<keyword evidence="4" id="KW-1185">Reference proteome</keyword>
<feature type="domain" description="GGDEF" evidence="2">
    <location>
        <begin position="418"/>
        <end position="548"/>
    </location>
</feature>
<dbReference type="SUPFAM" id="SSF55073">
    <property type="entry name" value="Nucleotide cyclase"/>
    <property type="match status" value="1"/>
</dbReference>
<keyword evidence="1" id="KW-0812">Transmembrane</keyword>
<name>A0A4R8H5D7_9FIRM</name>
<dbReference type="InterPro" id="IPR029787">
    <property type="entry name" value="Nucleotide_cyclase"/>
</dbReference>
<dbReference type="EMBL" id="SOEG01000007">
    <property type="protein sequence ID" value="TDX52379.1"/>
    <property type="molecule type" value="Genomic_DNA"/>
</dbReference>
<dbReference type="PANTHER" id="PTHR45138">
    <property type="entry name" value="REGULATORY COMPONENTS OF SENSORY TRANSDUCTION SYSTEM"/>
    <property type="match status" value="1"/>
</dbReference>